<dbReference type="GO" id="GO:0005524">
    <property type="term" value="F:ATP binding"/>
    <property type="evidence" value="ECO:0007669"/>
    <property type="project" value="UniProtKB-KW"/>
</dbReference>
<keyword evidence="1" id="KW-0547">Nucleotide-binding</keyword>
<evidence type="ECO:0000313" key="5">
    <source>
        <dbReference type="EMBL" id="POQ98670.1"/>
    </source>
</evidence>
<dbReference type="Gene3D" id="3.40.50.300">
    <property type="entry name" value="P-loop containing nucleotide triphosphate hydrolases"/>
    <property type="match status" value="1"/>
</dbReference>
<reference evidence="6" key="1">
    <citation type="submission" date="2015-12" db="EMBL/GenBank/DDBJ databases">
        <authorList>
            <person name="Lodha T.D."/>
            <person name="Chintalapati S."/>
            <person name="Chintalapati V.R."/>
            <person name="Sravanthi T."/>
        </authorList>
    </citation>
    <scope>NUCLEOTIDE SEQUENCE [LARGE SCALE GENOMIC DNA]</scope>
    <source>
        <strain evidence="6">JC133</strain>
    </source>
</reference>
<evidence type="ECO:0000256" key="2">
    <source>
        <dbReference type="ARBA" id="ARBA00022840"/>
    </source>
</evidence>
<comment type="caution">
    <text evidence="5">The sequence shown here is derived from an EMBL/GenBank/DDBJ whole genome shotgun (WGS) entry which is preliminary data.</text>
</comment>
<evidence type="ECO:0000256" key="3">
    <source>
        <dbReference type="SAM" id="Coils"/>
    </source>
</evidence>
<dbReference type="GO" id="GO:0005829">
    <property type="term" value="C:cytosol"/>
    <property type="evidence" value="ECO:0007669"/>
    <property type="project" value="TreeGrafter"/>
</dbReference>
<dbReference type="RefSeq" id="WP_103681009.1">
    <property type="nucleotide sequence ID" value="NZ_LPWH01000118.1"/>
</dbReference>
<feature type="domain" description="CobQ/CobB/MinD/ParA nucleotide binding" evidence="4">
    <location>
        <begin position="14"/>
        <end position="281"/>
    </location>
</feature>
<dbReference type="EMBL" id="LPWH01000118">
    <property type="protein sequence ID" value="POQ98670.1"/>
    <property type="molecule type" value="Genomic_DNA"/>
</dbReference>
<dbReference type="AlphaFoldDB" id="A0A2S4JGX8"/>
<gene>
    <name evidence="5" type="ORF">AU468_12465</name>
</gene>
<dbReference type="SUPFAM" id="SSF52540">
    <property type="entry name" value="P-loop containing nucleoside triphosphate hydrolases"/>
    <property type="match status" value="1"/>
</dbReference>
<evidence type="ECO:0000256" key="1">
    <source>
        <dbReference type="ARBA" id="ARBA00022741"/>
    </source>
</evidence>
<dbReference type="InterPro" id="IPR027417">
    <property type="entry name" value="P-loop_NTPase"/>
</dbReference>
<evidence type="ECO:0000259" key="4">
    <source>
        <dbReference type="Pfam" id="PF01656"/>
    </source>
</evidence>
<accession>A0A2S4JGX8</accession>
<organism evidence="5 6">
    <name type="scientific">Alkalispirochaeta sphaeroplastigenens</name>
    <dbReference type="NCBI Taxonomy" id="1187066"/>
    <lineage>
        <taxon>Bacteria</taxon>
        <taxon>Pseudomonadati</taxon>
        <taxon>Spirochaetota</taxon>
        <taxon>Spirochaetia</taxon>
        <taxon>Spirochaetales</taxon>
        <taxon>Spirochaetaceae</taxon>
        <taxon>Alkalispirochaeta</taxon>
    </lineage>
</organism>
<proteinExistence type="predicted"/>
<dbReference type="GO" id="GO:0016887">
    <property type="term" value="F:ATP hydrolysis activity"/>
    <property type="evidence" value="ECO:0007669"/>
    <property type="project" value="TreeGrafter"/>
</dbReference>
<dbReference type="OrthoDB" id="9773088at2"/>
<dbReference type="GO" id="GO:0009898">
    <property type="term" value="C:cytoplasmic side of plasma membrane"/>
    <property type="evidence" value="ECO:0007669"/>
    <property type="project" value="TreeGrafter"/>
</dbReference>
<evidence type="ECO:0000313" key="6">
    <source>
        <dbReference type="Proteomes" id="UP000237350"/>
    </source>
</evidence>
<dbReference type="PANTHER" id="PTHR43384:SF4">
    <property type="entry name" value="CELLULOSE BIOSYNTHESIS PROTEIN BCSQ-RELATED"/>
    <property type="match status" value="1"/>
</dbReference>
<dbReference type="PANTHER" id="PTHR43384">
    <property type="entry name" value="SEPTUM SITE-DETERMINING PROTEIN MIND HOMOLOG, CHLOROPLASTIC-RELATED"/>
    <property type="match status" value="1"/>
</dbReference>
<dbReference type="InterPro" id="IPR002586">
    <property type="entry name" value="CobQ/CobB/MinD/ParA_Nub-bd_dom"/>
</dbReference>
<name>A0A2S4JGX8_9SPIO</name>
<sequence>MVITQRRNTKIIPIAGGKGGIGKTELCANLGVRLGQLGYRTIVVDLDLGGSNLHSALGVKNKNPGLGNFLSDRALSFEALLSPTPYQNLQFIPGDVLVAGTPNITYAQKRSILRNLEEMDADYILLDLGAGASNNVVDFFLVANSGLIVTSPHVGAIVNAYSFLKNAVFRFLFRAFSGESEVEKFLRNQIKERRPGNPVKVSSVLEAMAQIDTDQALKAKRYIDLLQPLLVLNMVRSTDDLNIGESLRDLVGKNLSITFDALGMIVHDESLAAAHRAHKPVVAANPDSFVGIEIDRIAQKIVQSPEFPTLALEKSLYADSYELLRIEAQNDLSTLQSEQNEEALRSESDAAEFIEVLTAQKKQIQELQGTIRMLTMRQG</sequence>
<keyword evidence="6" id="KW-1185">Reference proteome</keyword>
<dbReference type="InterPro" id="IPR050625">
    <property type="entry name" value="ParA/MinD_ATPase"/>
</dbReference>
<dbReference type="GO" id="GO:0051782">
    <property type="term" value="P:negative regulation of cell division"/>
    <property type="evidence" value="ECO:0007669"/>
    <property type="project" value="TreeGrafter"/>
</dbReference>
<protein>
    <submittedName>
        <fullName evidence="5">Cobalamin biosynthesis protein CobQ</fullName>
    </submittedName>
</protein>
<feature type="coiled-coil region" evidence="3">
    <location>
        <begin position="318"/>
        <end position="377"/>
    </location>
</feature>
<dbReference type="Pfam" id="PF01656">
    <property type="entry name" value="CbiA"/>
    <property type="match status" value="1"/>
</dbReference>
<keyword evidence="3" id="KW-0175">Coiled coil</keyword>
<keyword evidence="2" id="KW-0067">ATP-binding</keyword>
<dbReference type="Proteomes" id="UP000237350">
    <property type="component" value="Unassembled WGS sequence"/>
</dbReference>